<dbReference type="EMBL" id="JACHDS010000001">
    <property type="protein sequence ID" value="MBB6174609.1"/>
    <property type="molecule type" value="Genomic_DNA"/>
</dbReference>
<protein>
    <submittedName>
        <fullName evidence="1">Uncharacterized protein</fullName>
    </submittedName>
</protein>
<proteinExistence type="predicted"/>
<comment type="caution">
    <text evidence="1">The sequence shown here is derived from an EMBL/GenBank/DDBJ whole genome shotgun (WGS) entry which is preliminary data.</text>
</comment>
<sequence length="82" mass="9153">MPPASLLRPATQAEATGRYGTRFRCTYREQIPPRIAGKRRAHTYTVTMFHGSGGASCYHVREVTPDLAQVQAHLARVRTDRG</sequence>
<gene>
    <name evidence="1" type="ORF">HNR23_004669</name>
</gene>
<dbReference type="Proteomes" id="UP000546642">
    <property type="component" value="Unassembled WGS sequence"/>
</dbReference>
<evidence type="ECO:0000313" key="1">
    <source>
        <dbReference type="EMBL" id="MBB6174609.1"/>
    </source>
</evidence>
<dbReference type="RefSeq" id="WP_184078750.1">
    <property type="nucleotide sequence ID" value="NZ_JACHDS010000001.1"/>
</dbReference>
<evidence type="ECO:0000313" key="2">
    <source>
        <dbReference type="Proteomes" id="UP000546642"/>
    </source>
</evidence>
<accession>A0A7W9YM02</accession>
<name>A0A7W9YM02_9ACTN</name>
<reference evidence="1 2" key="1">
    <citation type="submission" date="2020-08" db="EMBL/GenBank/DDBJ databases">
        <title>Sequencing the genomes of 1000 actinobacteria strains.</title>
        <authorList>
            <person name="Klenk H.-P."/>
        </authorList>
    </citation>
    <scope>NUCLEOTIDE SEQUENCE [LARGE SCALE GENOMIC DNA]</scope>
    <source>
        <strain evidence="1 2">DSM 46659</strain>
    </source>
</reference>
<dbReference type="AlphaFoldDB" id="A0A7W9YM02"/>
<keyword evidence="2" id="KW-1185">Reference proteome</keyword>
<organism evidence="1 2">
    <name type="scientific">Nocardiopsis mwathae</name>
    <dbReference type="NCBI Taxonomy" id="1472723"/>
    <lineage>
        <taxon>Bacteria</taxon>
        <taxon>Bacillati</taxon>
        <taxon>Actinomycetota</taxon>
        <taxon>Actinomycetes</taxon>
        <taxon>Streptosporangiales</taxon>
        <taxon>Nocardiopsidaceae</taxon>
        <taxon>Nocardiopsis</taxon>
    </lineage>
</organism>